<dbReference type="EMBL" id="LXQA010811151">
    <property type="protein sequence ID" value="MCI72127.1"/>
    <property type="molecule type" value="Genomic_DNA"/>
</dbReference>
<sequence>MLQSTVELSTMEVEYMAVAEGVKEALWLRGVLDDLGMKQEHVKL</sequence>
<dbReference type="AlphaFoldDB" id="A0A392UHE8"/>
<evidence type="ECO:0000313" key="2">
    <source>
        <dbReference type="Proteomes" id="UP000265520"/>
    </source>
</evidence>
<keyword evidence="2" id="KW-1185">Reference proteome</keyword>
<accession>A0A392UHE8</accession>
<organism evidence="1 2">
    <name type="scientific">Trifolium medium</name>
    <dbReference type="NCBI Taxonomy" id="97028"/>
    <lineage>
        <taxon>Eukaryota</taxon>
        <taxon>Viridiplantae</taxon>
        <taxon>Streptophyta</taxon>
        <taxon>Embryophyta</taxon>
        <taxon>Tracheophyta</taxon>
        <taxon>Spermatophyta</taxon>
        <taxon>Magnoliopsida</taxon>
        <taxon>eudicotyledons</taxon>
        <taxon>Gunneridae</taxon>
        <taxon>Pentapetalae</taxon>
        <taxon>rosids</taxon>
        <taxon>fabids</taxon>
        <taxon>Fabales</taxon>
        <taxon>Fabaceae</taxon>
        <taxon>Papilionoideae</taxon>
        <taxon>50 kb inversion clade</taxon>
        <taxon>NPAAA clade</taxon>
        <taxon>Hologalegina</taxon>
        <taxon>IRL clade</taxon>
        <taxon>Trifolieae</taxon>
        <taxon>Trifolium</taxon>
    </lineage>
</organism>
<proteinExistence type="predicted"/>
<keyword evidence="1" id="KW-0436">Ligase</keyword>
<evidence type="ECO:0000313" key="1">
    <source>
        <dbReference type="EMBL" id="MCI72127.1"/>
    </source>
</evidence>
<feature type="non-terminal residue" evidence="1">
    <location>
        <position position="44"/>
    </location>
</feature>
<reference evidence="1 2" key="1">
    <citation type="journal article" date="2018" name="Front. Plant Sci.">
        <title>Red Clover (Trifolium pratense) and Zigzag Clover (T. medium) - A Picture of Genomic Similarities and Differences.</title>
        <authorList>
            <person name="Dluhosova J."/>
            <person name="Istvanek J."/>
            <person name="Nedelnik J."/>
            <person name="Repkova J."/>
        </authorList>
    </citation>
    <scope>NUCLEOTIDE SEQUENCE [LARGE SCALE GENOMIC DNA]</scope>
    <source>
        <strain evidence="2">cv. 10/8</strain>
        <tissue evidence="1">Leaf</tissue>
    </source>
</reference>
<name>A0A392UHE8_9FABA</name>
<keyword evidence="1" id="KW-0030">Aminoacyl-tRNA synthetase</keyword>
<protein>
    <submittedName>
        <fullName evidence="1">Aspartyl-tRNA synthetase</fullName>
    </submittedName>
</protein>
<comment type="caution">
    <text evidence="1">The sequence shown here is derived from an EMBL/GenBank/DDBJ whole genome shotgun (WGS) entry which is preliminary data.</text>
</comment>
<dbReference type="GO" id="GO:0004812">
    <property type="term" value="F:aminoacyl-tRNA ligase activity"/>
    <property type="evidence" value="ECO:0007669"/>
    <property type="project" value="UniProtKB-KW"/>
</dbReference>
<dbReference type="Proteomes" id="UP000265520">
    <property type="component" value="Unassembled WGS sequence"/>
</dbReference>